<evidence type="ECO:0000313" key="2">
    <source>
        <dbReference type="EMBL" id="MFB9074421.1"/>
    </source>
</evidence>
<evidence type="ECO:0000313" key="3">
    <source>
        <dbReference type="Proteomes" id="UP001589575"/>
    </source>
</evidence>
<name>A0ABV5G699_9MICC</name>
<keyword evidence="3" id="KW-1185">Reference proteome</keyword>
<evidence type="ECO:0000256" key="1">
    <source>
        <dbReference type="SAM" id="MobiDB-lite"/>
    </source>
</evidence>
<comment type="caution">
    <text evidence="2">The sequence shown here is derived from an EMBL/GenBank/DDBJ whole genome shotgun (WGS) entry which is preliminary data.</text>
</comment>
<dbReference type="EMBL" id="JBHMFI010000002">
    <property type="protein sequence ID" value="MFB9074421.1"/>
    <property type="molecule type" value="Genomic_DNA"/>
</dbReference>
<organism evidence="2 3">
    <name type="scientific">Citricoccus parietis</name>
    <dbReference type="NCBI Taxonomy" id="592307"/>
    <lineage>
        <taxon>Bacteria</taxon>
        <taxon>Bacillati</taxon>
        <taxon>Actinomycetota</taxon>
        <taxon>Actinomycetes</taxon>
        <taxon>Micrococcales</taxon>
        <taxon>Micrococcaceae</taxon>
        <taxon>Citricoccus</taxon>
    </lineage>
</organism>
<feature type="region of interest" description="Disordered" evidence="1">
    <location>
        <begin position="1"/>
        <end position="20"/>
    </location>
</feature>
<dbReference type="Proteomes" id="UP001589575">
    <property type="component" value="Unassembled WGS sequence"/>
</dbReference>
<reference evidence="2 3" key="1">
    <citation type="submission" date="2024-09" db="EMBL/GenBank/DDBJ databases">
        <authorList>
            <person name="Sun Q."/>
            <person name="Mori K."/>
        </authorList>
    </citation>
    <scope>NUCLEOTIDE SEQUENCE [LARGE SCALE GENOMIC DNA]</scope>
    <source>
        <strain evidence="2 3">CCM 7609</strain>
    </source>
</reference>
<proteinExistence type="predicted"/>
<accession>A0ABV5G699</accession>
<sequence>MYRASATGNEPNGTLPTTAWKLSSPRRTCSNPAAWTSWEGCRWAAMRAVVASSSTPTMSVPAGAWPMNSPDPHPGSSTLPSLNPARDSAPQMAWAWAGSV</sequence>
<feature type="region of interest" description="Disordered" evidence="1">
    <location>
        <begin position="56"/>
        <end position="86"/>
    </location>
</feature>
<gene>
    <name evidence="2" type="ORF">ACFFX0_25820</name>
</gene>
<protein>
    <submittedName>
        <fullName evidence="2">Uncharacterized protein</fullName>
    </submittedName>
</protein>